<name>A0AAD4TQ79_OVIAM</name>
<dbReference type="Proteomes" id="UP001214576">
    <property type="component" value="Unassembled WGS sequence"/>
</dbReference>
<comment type="caution">
    <text evidence="1">The sequence shown here is derived from an EMBL/GenBank/DDBJ whole genome shotgun (WGS) entry which is preliminary data.</text>
</comment>
<gene>
    <name evidence="1" type="ORF">MG293_020125</name>
</gene>
<protein>
    <submittedName>
        <fullName evidence="1">Uncharacterized protein</fullName>
    </submittedName>
</protein>
<dbReference type="AlphaFoldDB" id="A0AAD4TQ79"/>
<evidence type="ECO:0000313" key="1">
    <source>
        <dbReference type="EMBL" id="KAI4530269.1"/>
    </source>
</evidence>
<organism evidence="1 2">
    <name type="scientific">Ovis ammon polii</name>
    <dbReference type="NCBI Taxonomy" id="230172"/>
    <lineage>
        <taxon>Eukaryota</taxon>
        <taxon>Metazoa</taxon>
        <taxon>Chordata</taxon>
        <taxon>Craniata</taxon>
        <taxon>Vertebrata</taxon>
        <taxon>Euteleostomi</taxon>
        <taxon>Mammalia</taxon>
        <taxon>Eutheria</taxon>
        <taxon>Laurasiatheria</taxon>
        <taxon>Artiodactyla</taxon>
        <taxon>Ruminantia</taxon>
        <taxon>Pecora</taxon>
        <taxon>Bovidae</taxon>
        <taxon>Caprinae</taxon>
        <taxon>Ovis</taxon>
    </lineage>
</organism>
<reference evidence="1" key="1">
    <citation type="submission" date="2022-03" db="EMBL/GenBank/DDBJ databases">
        <title>Genomic analyses of argali, domestic sheep and their hybrids provide insights into chromosomal evolution, heterosis and genetic basis of agronomic traits.</title>
        <authorList>
            <person name="Li M."/>
        </authorList>
    </citation>
    <scope>NUCLEOTIDE SEQUENCE</scope>
    <source>
        <strain evidence="1">CAU-MHL-2022a</strain>
        <tissue evidence="1">Skin</tissue>
    </source>
</reference>
<keyword evidence="2" id="KW-1185">Reference proteome</keyword>
<evidence type="ECO:0000313" key="2">
    <source>
        <dbReference type="Proteomes" id="UP001214576"/>
    </source>
</evidence>
<proteinExistence type="predicted"/>
<accession>A0AAD4TQ79</accession>
<dbReference type="EMBL" id="JAKZEL010000026">
    <property type="protein sequence ID" value="KAI4530269.1"/>
    <property type="molecule type" value="Genomic_DNA"/>
</dbReference>
<sequence length="150" mass="16330">MTPEQTDFELLPASSCGSSVSSERSSSFRWRALVHSQPLTLDPVELRCTLLLRIGDQTRKPEQKGFWVTESCKVGLRPEQVSFGALSCSASGTRPEGPRFRASGAYAPLGILLGLSSDKSTHLHVNTQLCIEFKDSISDLMSIHGLQAPP</sequence>